<accession>M2VS53</accession>
<dbReference type="KEGG" id="gsl:Gasu_64060"/>
<dbReference type="EMBL" id="KB454708">
    <property type="protein sequence ID" value="EME25936.1"/>
    <property type="molecule type" value="Genomic_DNA"/>
</dbReference>
<evidence type="ECO:0008006" key="7">
    <source>
        <dbReference type="Google" id="ProtNLM"/>
    </source>
</evidence>
<name>M2VS53_GALSU</name>
<feature type="repeat" description="WD" evidence="3">
    <location>
        <begin position="297"/>
        <end position="339"/>
    </location>
</feature>
<reference evidence="6" key="1">
    <citation type="journal article" date="2013" name="Science">
        <title>Gene transfer from bacteria and archaea facilitated evolution of an extremophilic eukaryote.</title>
        <authorList>
            <person name="Schonknecht G."/>
            <person name="Chen W.H."/>
            <person name="Ternes C.M."/>
            <person name="Barbier G.G."/>
            <person name="Shrestha R.P."/>
            <person name="Stanke M."/>
            <person name="Brautigam A."/>
            <person name="Baker B.J."/>
            <person name="Banfield J.F."/>
            <person name="Garavito R.M."/>
            <person name="Carr K."/>
            <person name="Wilkerson C."/>
            <person name="Rensing S.A."/>
            <person name="Gagneul D."/>
            <person name="Dickenson N.E."/>
            <person name="Oesterhelt C."/>
            <person name="Lercher M.J."/>
            <person name="Weber A.P."/>
        </authorList>
    </citation>
    <scope>NUCLEOTIDE SEQUENCE [LARGE SCALE GENOMIC DNA]</scope>
    <source>
        <strain evidence="6">074W</strain>
    </source>
</reference>
<dbReference type="SMART" id="SM00320">
    <property type="entry name" value="WD40"/>
    <property type="match status" value="7"/>
</dbReference>
<dbReference type="InterPro" id="IPR040324">
    <property type="entry name" value="WDR44/Dgr2"/>
</dbReference>
<dbReference type="SUPFAM" id="SSF50978">
    <property type="entry name" value="WD40 repeat-like"/>
    <property type="match status" value="1"/>
</dbReference>
<dbReference type="OMA" id="RRDRNDC"/>
<feature type="region of interest" description="Disordered" evidence="4">
    <location>
        <begin position="198"/>
        <end position="242"/>
    </location>
</feature>
<dbReference type="AlphaFoldDB" id="M2VS53"/>
<evidence type="ECO:0000313" key="6">
    <source>
        <dbReference type="Proteomes" id="UP000030680"/>
    </source>
</evidence>
<dbReference type="Pfam" id="PF00400">
    <property type="entry name" value="WD40"/>
    <property type="match status" value="4"/>
</dbReference>
<feature type="compositionally biased region" description="Polar residues" evidence="4">
    <location>
        <begin position="231"/>
        <end position="242"/>
    </location>
</feature>
<feature type="repeat" description="WD" evidence="3">
    <location>
        <begin position="140"/>
        <end position="171"/>
    </location>
</feature>
<organism evidence="5 6">
    <name type="scientific">Galdieria sulphuraria</name>
    <name type="common">Red alga</name>
    <dbReference type="NCBI Taxonomy" id="130081"/>
    <lineage>
        <taxon>Eukaryota</taxon>
        <taxon>Rhodophyta</taxon>
        <taxon>Bangiophyceae</taxon>
        <taxon>Galdieriales</taxon>
        <taxon>Galdieriaceae</taxon>
        <taxon>Galdieria</taxon>
    </lineage>
</organism>
<dbReference type="InterPro" id="IPR015943">
    <property type="entry name" value="WD40/YVTN_repeat-like_dom_sf"/>
</dbReference>
<dbReference type="PROSITE" id="PS50082">
    <property type="entry name" value="WD_REPEATS_2"/>
    <property type="match status" value="3"/>
</dbReference>
<dbReference type="InterPro" id="IPR001680">
    <property type="entry name" value="WD40_rpt"/>
</dbReference>
<dbReference type="OrthoDB" id="5832at2759"/>
<dbReference type="InterPro" id="IPR020472">
    <property type="entry name" value="WD40_PAC1"/>
</dbReference>
<dbReference type="Gene3D" id="2.130.10.10">
    <property type="entry name" value="YVTN repeat-like/Quinoprotein amine dehydrogenase"/>
    <property type="match status" value="1"/>
</dbReference>
<dbReference type="Gramene" id="EME25936">
    <property type="protein sequence ID" value="EME25936"/>
    <property type="gene ID" value="Gasu_64060"/>
</dbReference>
<dbReference type="PANTHER" id="PTHR14221">
    <property type="entry name" value="WD REPEAT DOMAIN 44"/>
    <property type="match status" value="1"/>
</dbReference>
<protein>
    <recommendedName>
        <fullName evidence="7">Transducin family protein / WD-40 repeat family protein</fullName>
    </recommendedName>
</protein>
<sequence length="543" mass="61862">MVEDHDSTLNVVNPQKVPSGSRIWTRFVLYRFFILDGLNIDGMSNGQGEKTSVKDLEKPVDPVFLRFATQEEQLSAAMTVSTFRTQEKPRISFLGKANSSLMKRTPLRDKRNVTKGVGHVKINSKKAQVEFDNLFIVQALRAHDGPIWSLKLNEKRNLLASGGQDAVLRVWLLCGQGNPEINWNQDYSQIFYNGKGTDEPKKQQRLGSEPSFSSSGTLSSSKEATEKDMENSISNREMNIQTKYPRQVLKPRPFREFMGHKLDILDVAWSKNDFILSASMDKTVRLWHPSVNEALRKFQHSDFITTVHFHPMEEGIFISGALDEKLRVWDIAEKKVITFKDRLGLITASSISRDGKHLLVGTYKGLCKSFQLKQDDGTWTLQQVNEVEVCSRRGKNSKGSKISGISFKPHSEEFLVCSNDSRLRCYQLESFFRTCKYLGHRNFCSQIHPCYSEDGEYVLCGSEDRQVYIWHTQPQKVPENNGKTEQNEWSEHFMAHNCIVSCAIFAPNVVWKDRKVASNGAIGRVIITAGYSGEIRIFENIDL</sequence>
<evidence type="ECO:0000256" key="4">
    <source>
        <dbReference type="SAM" id="MobiDB-lite"/>
    </source>
</evidence>
<dbReference type="InterPro" id="IPR036322">
    <property type="entry name" value="WD40_repeat_dom_sf"/>
</dbReference>
<keyword evidence="2" id="KW-0677">Repeat</keyword>
<feature type="compositionally biased region" description="Low complexity" evidence="4">
    <location>
        <begin position="208"/>
        <end position="221"/>
    </location>
</feature>
<dbReference type="GeneID" id="17084927"/>
<proteinExistence type="predicted"/>
<dbReference type="PANTHER" id="PTHR14221:SF0">
    <property type="entry name" value="WD REPEAT-CONTAINING PROTEIN 44"/>
    <property type="match status" value="1"/>
</dbReference>
<feature type="repeat" description="WD" evidence="3">
    <location>
        <begin position="257"/>
        <end position="297"/>
    </location>
</feature>
<keyword evidence="1 3" id="KW-0853">WD repeat</keyword>
<dbReference type="PROSITE" id="PS50294">
    <property type="entry name" value="WD_REPEATS_REGION"/>
    <property type="match status" value="3"/>
</dbReference>
<dbReference type="Proteomes" id="UP000030680">
    <property type="component" value="Unassembled WGS sequence"/>
</dbReference>
<keyword evidence="6" id="KW-1185">Reference proteome</keyword>
<evidence type="ECO:0000256" key="2">
    <source>
        <dbReference type="ARBA" id="ARBA00022737"/>
    </source>
</evidence>
<evidence type="ECO:0000313" key="5">
    <source>
        <dbReference type="EMBL" id="EME25936.1"/>
    </source>
</evidence>
<dbReference type="PRINTS" id="PR00320">
    <property type="entry name" value="GPROTEINBRPT"/>
</dbReference>
<dbReference type="RefSeq" id="XP_005702456.1">
    <property type="nucleotide sequence ID" value="XM_005702399.1"/>
</dbReference>
<dbReference type="eggNOG" id="KOG0283">
    <property type="taxonomic scope" value="Eukaryota"/>
</dbReference>
<evidence type="ECO:0000256" key="3">
    <source>
        <dbReference type="PROSITE-ProRule" id="PRU00221"/>
    </source>
</evidence>
<evidence type="ECO:0000256" key="1">
    <source>
        <dbReference type="ARBA" id="ARBA00022574"/>
    </source>
</evidence>
<gene>
    <name evidence="5" type="ORF">Gasu_64060</name>
</gene>